<reference evidence="3 4" key="1">
    <citation type="submission" date="2018-02" db="EMBL/GenBank/DDBJ databases">
        <title>Genomic Encyclopedia of Archaeal and Bacterial Type Strains, Phase II (KMG-II): from individual species to whole genera.</title>
        <authorList>
            <person name="Goeker M."/>
        </authorList>
    </citation>
    <scope>NUCLEOTIDE SEQUENCE [LARGE SCALE GENOMIC DNA]</scope>
    <source>
        <strain evidence="3 4">YU 961-1</strain>
    </source>
</reference>
<comment type="similarity">
    <text evidence="1">Belongs to the short-chain dehydrogenases/reductases (SDR) family.</text>
</comment>
<dbReference type="PRINTS" id="PR00080">
    <property type="entry name" value="SDRFAMILY"/>
</dbReference>
<dbReference type="SUPFAM" id="SSF51735">
    <property type="entry name" value="NAD(P)-binding Rossmann-fold domains"/>
    <property type="match status" value="1"/>
</dbReference>
<dbReference type="PANTHER" id="PTHR43669">
    <property type="entry name" value="5-KETO-D-GLUCONATE 5-REDUCTASE"/>
    <property type="match status" value="1"/>
</dbReference>
<dbReference type="InterPro" id="IPR036291">
    <property type="entry name" value="NAD(P)-bd_dom_sf"/>
</dbReference>
<dbReference type="Proteomes" id="UP000239203">
    <property type="component" value="Unassembled WGS sequence"/>
</dbReference>
<dbReference type="Gene3D" id="3.40.50.720">
    <property type="entry name" value="NAD(P)-binding Rossmann-like Domain"/>
    <property type="match status" value="1"/>
</dbReference>
<protein>
    <submittedName>
        <fullName evidence="3">NAD(P)-dependent dehydrogenase (Short-subunit alcohol dehydrogenase family)</fullName>
    </submittedName>
</protein>
<evidence type="ECO:0000256" key="2">
    <source>
        <dbReference type="ARBA" id="ARBA00023002"/>
    </source>
</evidence>
<evidence type="ECO:0000313" key="4">
    <source>
        <dbReference type="Proteomes" id="UP000239203"/>
    </source>
</evidence>
<sequence length="268" mass="27371">MDLGLDGRVAVVTGASRGIGLAVTRGLLDEGARVVAVSRTTGPDLAALEGPALRHLPADLTDPDAPERAVEAAVREFGALDVLVNNAGGPPPGTKLPRASFFDADDADWAAMLDFNLMTAVRAARAAIPRMLTAGGGAIVNVSTTLAVAPSPVNVDYGAAKAAVNSLGKALSEEFAPRGVRVNTVSPAGVRTPWWTDADGAADRIAAMVGADREEVLDSVGPRMLGMLTGRLIDPQEIADVVLLLCSPRSGSTTGANFTVDGGSVKVL</sequence>
<dbReference type="CDD" id="cd05233">
    <property type="entry name" value="SDR_c"/>
    <property type="match status" value="1"/>
</dbReference>
<gene>
    <name evidence="3" type="ORF">CLV40_13022</name>
</gene>
<dbReference type="OrthoDB" id="3208554at2"/>
<dbReference type="PRINTS" id="PR00081">
    <property type="entry name" value="GDHRDH"/>
</dbReference>
<comment type="caution">
    <text evidence="3">The sequence shown here is derived from an EMBL/GenBank/DDBJ whole genome shotgun (WGS) entry which is preliminary data.</text>
</comment>
<dbReference type="InterPro" id="IPR002347">
    <property type="entry name" value="SDR_fam"/>
</dbReference>
<dbReference type="GO" id="GO:0016491">
    <property type="term" value="F:oxidoreductase activity"/>
    <property type="evidence" value="ECO:0007669"/>
    <property type="project" value="UniProtKB-KW"/>
</dbReference>
<dbReference type="FunFam" id="3.40.50.720:FF:000084">
    <property type="entry name" value="Short-chain dehydrogenase reductase"/>
    <property type="match status" value="1"/>
</dbReference>
<dbReference type="PANTHER" id="PTHR43669:SF3">
    <property type="entry name" value="ALCOHOL DEHYDROGENASE, PUTATIVE (AFU_ORTHOLOGUE AFUA_3G03445)-RELATED"/>
    <property type="match status" value="1"/>
</dbReference>
<dbReference type="EMBL" id="PTIX01000030">
    <property type="protein sequence ID" value="PPK63230.1"/>
    <property type="molecule type" value="Genomic_DNA"/>
</dbReference>
<dbReference type="RefSeq" id="WP_104482886.1">
    <property type="nucleotide sequence ID" value="NZ_CP154825.1"/>
</dbReference>
<evidence type="ECO:0000313" key="3">
    <source>
        <dbReference type="EMBL" id="PPK63230.1"/>
    </source>
</evidence>
<evidence type="ECO:0000256" key="1">
    <source>
        <dbReference type="ARBA" id="ARBA00006484"/>
    </source>
</evidence>
<dbReference type="Pfam" id="PF13561">
    <property type="entry name" value="adh_short_C2"/>
    <property type="match status" value="1"/>
</dbReference>
<organism evidence="3 4">
    <name type="scientific">Actinokineospora auranticolor</name>
    <dbReference type="NCBI Taxonomy" id="155976"/>
    <lineage>
        <taxon>Bacteria</taxon>
        <taxon>Bacillati</taxon>
        <taxon>Actinomycetota</taxon>
        <taxon>Actinomycetes</taxon>
        <taxon>Pseudonocardiales</taxon>
        <taxon>Pseudonocardiaceae</taxon>
        <taxon>Actinokineospora</taxon>
    </lineage>
</organism>
<accession>A0A2S6GDF9</accession>
<proteinExistence type="inferred from homology"/>
<keyword evidence="4" id="KW-1185">Reference proteome</keyword>
<name>A0A2S6GDF9_9PSEU</name>
<dbReference type="AlphaFoldDB" id="A0A2S6GDF9"/>
<keyword evidence="2" id="KW-0560">Oxidoreductase</keyword>